<dbReference type="SUPFAM" id="SSF109998">
    <property type="entry name" value="Triger factor/SurA peptide-binding domain-like"/>
    <property type="match status" value="1"/>
</dbReference>
<comment type="catalytic activity">
    <reaction evidence="1">
        <text>[protein]-peptidylproline (omega=180) = [protein]-peptidylproline (omega=0)</text>
        <dbReference type="Rhea" id="RHEA:16237"/>
        <dbReference type="Rhea" id="RHEA-COMP:10747"/>
        <dbReference type="Rhea" id="RHEA-COMP:10748"/>
        <dbReference type="ChEBI" id="CHEBI:83833"/>
        <dbReference type="ChEBI" id="CHEBI:83834"/>
        <dbReference type="EC" id="5.2.1.8"/>
    </reaction>
</comment>
<evidence type="ECO:0000259" key="6">
    <source>
        <dbReference type="PROSITE" id="PS50198"/>
    </source>
</evidence>
<accession>A0A3E0WY28</accession>
<dbReference type="PANTHER" id="PTHR47245">
    <property type="entry name" value="PEPTIDYLPROLYL ISOMERASE"/>
    <property type="match status" value="1"/>
</dbReference>
<protein>
    <recommendedName>
        <fullName evidence="3">peptidylprolyl isomerase</fullName>
        <ecNumber evidence="3">5.2.1.8</ecNumber>
    </recommendedName>
</protein>
<sequence length="266" mass="29563">MGVALALGLTACGNGNDQTEPAASEPLATVNGHTITQEQYEAYLEQRTQGQPERLTPEEREALLQVLVDLTLLAGEAENQGLLEDPKLIGQLQNIRNEVLTRRLVEWMEAEGVSDEEVRAAYEERFVEEGALEYKASHILVEDEETARELLAQIEEGANFAAVAEEHSLDPGSARNGGDLGWFPSGAMVDSFSAAVRAMEPGQMTEEPIETQFGWHIILLEDTREARPPEFADVQDGIRQMLAQERLEQRLEELREQVDIDIQAQP</sequence>
<dbReference type="EMBL" id="NFZW01000008">
    <property type="protein sequence ID" value="RFA36926.1"/>
    <property type="molecule type" value="Genomic_DNA"/>
</dbReference>
<comment type="caution">
    <text evidence="7">The sequence shown here is derived from an EMBL/GenBank/DDBJ whole genome shotgun (WGS) entry which is preliminary data.</text>
</comment>
<dbReference type="PROSITE" id="PS01096">
    <property type="entry name" value="PPIC_PPIASE_1"/>
    <property type="match status" value="1"/>
</dbReference>
<dbReference type="PROSITE" id="PS50198">
    <property type="entry name" value="PPIC_PPIASE_2"/>
    <property type="match status" value="1"/>
</dbReference>
<proteinExistence type="inferred from homology"/>
<evidence type="ECO:0000256" key="1">
    <source>
        <dbReference type="ARBA" id="ARBA00000971"/>
    </source>
</evidence>
<evidence type="ECO:0000256" key="2">
    <source>
        <dbReference type="ARBA" id="ARBA00007656"/>
    </source>
</evidence>
<dbReference type="InterPro" id="IPR046357">
    <property type="entry name" value="PPIase_dom_sf"/>
</dbReference>
<gene>
    <name evidence="7" type="ORF">CAL65_10500</name>
</gene>
<dbReference type="InterPro" id="IPR050245">
    <property type="entry name" value="PrsA_foldase"/>
</dbReference>
<dbReference type="Gene3D" id="1.10.8.1040">
    <property type="match status" value="1"/>
</dbReference>
<dbReference type="SUPFAM" id="SSF54534">
    <property type="entry name" value="FKBP-like"/>
    <property type="match status" value="1"/>
</dbReference>
<dbReference type="InterPro" id="IPR023058">
    <property type="entry name" value="PPIase_PpiC_CS"/>
</dbReference>
<dbReference type="InterPro" id="IPR000297">
    <property type="entry name" value="PPIase_PpiC"/>
</dbReference>
<dbReference type="Proteomes" id="UP000256763">
    <property type="component" value="Unassembled WGS sequence"/>
</dbReference>
<reference evidence="8" key="1">
    <citation type="submission" date="2017-05" db="EMBL/GenBank/DDBJ databases">
        <authorList>
            <person name="Sharma S."/>
            <person name="Sidhu C."/>
            <person name="Pinnaka A.K."/>
        </authorList>
    </citation>
    <scope>NUCLEOTIDE SEQUENCE [LARGE SCALE GENOMIC DNA]</scope>
    <source>
        <strain evidence="8">AK93</strain>
    </source>
</reference>
<dbReference type="PANTHER" id="PTHR47245:SF2">
    <property type="entry name" value="PEPTIDYL-PROLYL CIS-TRANS ISOMERASE HP_0175-RELATED"/>
    <property type="match status" value="1"/>
</dbReference>
<keyword evidence="8" id="KW-1185">Reference proteome</keyword>
<dbReference type="GO" id="GO:0003755">
    <property type="term" value="F:peptidyl-prolyl cis-trans isomerase activity"/>
    <property type="evidence" value="ECO:0007669"/>
    <property type="project" value="UniProtKB-KW"/>
</dbReference>
<feature type="domain" description="PpiC" evidence="6">
    <location>
        <begin position="131"/>
        <end position="222"/>
    </location>
</feature>
<evidence type="ECO:0000313" key="7">
    <source>
        <dbReference type="EMBL" id="RFA36926.1"/>
    </source>
</evidence>
<organism evidence="7 8">
    <name type="scientific">Alkalilimnicola ehrlichii</name>
    <dbReference type="NCBI Taxonomy" id="351052"/>
    <lineage>
        <taxon>Bacteria</taxon>
        <taxon>Pseudomonadati</taxon>
        <taxon>Pseudomonadota</taxon>
        <taxon>Gammaproteobacteria</taxon>
        <taxon>Chromatiales</taxon>
        <taxon>Ectothiorhodospiraceae</taxon>
        <taxon>Alkalilimnicola</taxon>
    </lineage>
</organism>
<keyword evidence="5" id="KW-0413">Isomerase</keyword>
<keyword evidence="4 5" id="KW-0697">Rotamase</keyword>
<dbReference type="Gene3D" id="3.10.50.40">
    <property type="match status" value="1"/>
</dbReference>
<comment type="similarity">
    <text evidence="2">Belongs to the PpiC/parvulin rotamase family.</text>
</comment>
<evidence type="ECO:0000256" key="4">
    <source>
        <dbReference type="ARBA" id="ARBA00023110"/>
    </source>
</evidence>
<evidence type="ECO:0000256" key="5">
    <source>
        <dbReference type="PROSITE-ProRule" id="PRU00278"/>
    </source>
</evidence>
<name>A0A3E0WY28_9GAMM</name>
<evidence type="ECO:0000313" key="8">
    <source>
        <dbReference type="Proteomes" id="UP000256763"/>
    </source>
</evidence>
<dbReference type="InterPro" id="IPR027304">
    <property type="entry name" value="Trigger_fact/SurA_dom_sf"/>
</dbReference>
<dbReference type="Pfam" id="PF00639">
    <property type="entry name" value="Rotamase"/>
    <property type="match status" value="1"/>
</dbReference>
<dbReference type="EC" id="5.2.1.8" evidence="3"/>
<evidence type="ECO:0000256" key="3">
    <source>
        <dbReference type="ARBA" id="ARBA00013194"/>
    </source>
</evidence>
<dbReference type="AlphaFoldDB" id="A0A3E0WY28"/>